<dbReference type="InterPro" id="IPR002931">
    <property type="entry name" value="Transglutaminase-like"/>
</dbReference>
<dbReference type="EMBL" id="UYRU01056472">
    <property type="protein sequence ID" value="VDN13471.1"/>
    <property type="molecule type" value="Genomic_DNA"/>
</dbReference>
<organism evidence="2 3">
    <name type="scientific">Dibothriocephalus latus</name>
    <name type="common">Fish tapeworm</name>
    <name type="synonym">Diphyllobothrium latum</name>
    <dbReference type="NCBI Taxonomy" id="60516"/>
    <lineage>
        <taxon>Eukaryota</taxon>
        <taxon>Metazoa</taxon>
        <taxon>Spiralia</taxon>
        <taxon>Lophotrochozoa</taxon>
        <taxon>Platyhelminthes</taxon>
        <taxon>Cestoda</taxon>
        <taxon>Eucestoda</taxon>
        <taxon>Diphyllobothriidea</taxon>
        <taxon>Diphyllobothriidae</taxon>
        <taxon>Dibothriocephalus</taxon>
    </lineage>
</organism>
<accession>A0A3P7M5L0</accession>
<dbReference type="Proteomes" id="UP000281553">
    <property type="component" value="Unassembled WGS sequence"/>
</dbReference>
<gene>
    <name evidence="2" type="ORF">DILT_LOCUS9302</name>
</gene>
<evidence type="ECO:0000259" key="1">
    <source>
        <dbReference type="SMART" id="SM00460"/>
    </source>
</evidence>
<evidence type="ECO:0000313" key="3">
    <source>
        <dbReference type="Proteomes" id="UP000281553"/>
    </source>
</evidence>
<dbReference type="SUPFAM" id="SSF54001">
    <property type="entry name" value="Cysteine proteinases"/>
    <property type="match status" value="1"/>
</dbReference>
<reference evidence="2 3" key="1">
    <citation type="submission" date="2018-11" db="EMBL/GenBank/DDBJ databases">
        <authorList>
            <consortium name="Pathogen Informatics"/>
        </authorList>
    </citation>
    <scope>NUCLEOTIDE SEQUENCE [LARGE SCALE GENOMIC DNA]</scope>
</reference>
<name>A0A3P7M5L0_DIBLA</name>
<keyword evidence="3" id="KW-1185">Reference proteome</keyword>
<dbReference type="PANTHER" id="PTHR47020:SF1">
    <property type="entry name" value="HILLARIN"/>
    <property type="match status" value="1"/>
</dbReference>
<dbReference type="PANTHER" id="PTHR47020">
    <property type="entry name" value="HILLARIN"/>
    <property type="match status" value="1"/>
</dbReference>
<dbReference type="Gene3D" id="3.10.620.30">
    <property type="match status" value="1"/>
</dbReference>
<evidence type="ECO:0000313" key="2">
    <source>
        <dbReference type="EMBL" id="VDN13471.1"/>
    </source>
</evidence>
<dbReference type="InterPro" id="IPR053041">
    <property type="entry name" value="Transglut-like_Superfamily_Mod"/>
</dbReference>
<dbReference type="SMART" id="SM00460">
    <property type="entry name" value="TGc"/>
    <property type="match status" value="1"/>
</dbReference>
<protein>
    <recommendedName>
        <fullName evidence="1">Transglutaminase-like domain-containing protein</fullName>
    </recommendedName>
</protein>
<dbReference type="OrthoDB" id="6129702at2759"/>
<dbReference type="InterPro" id="IPR038765">
    <property type="entry name" value="Papain-like_cys_pep_sf"/>
</dbReference>
<feature type="domain" description="Transglutaminase-like" evidence="1">
    <location>
        <begin position="71"/>
        <end position="136"/>
    </location>
</feature>
<sequence>MQPVDEHAVSVSQQQQNSFKQIIWQLIYARNITSELERVRAIFFWLCTKDLNNMTFNNVKPDSPEQILMDIRTKKTTYADVFLTLCRYADLHCKLIQGYVKGIGYLPGMRFAGSIYKNPWNAVLIDGVWRLVDCQWAARTDVKKRPNVREVLYSLNTFWFLTDPGQFIYSHFPDDADWQLLHNPITLKVSVQRSFFLTRL</sequence>
<proteinExistence type="predicted"/>
<dbReference type="AlphaFoldDB" id="A0A3P7M5L0"/>
<dbReference type="Pfam" id="PF01841">
    <property type="entry name" value="Transglut_core"/>
    <property type="match status" value="1"/>
</dbReference>